<dbReference type="Pfam" id="PF01881">
    <property type="entry name" value="Cas_Cas6_C"/>
    <property type="match status" value="1"/>
</dbReference>
<proteinExistence type="inferred from homology"/>
<dbReference type="Proteomes" id="UP000214975">
    <property type="component" value="Chromosome"/>
</dbReference>
<dbReference type="InterPro" id="IPR010156">
    <property type="entry name" value="CRISPR-assoc_prot_Cas6"/>
</dbReference>
<dbReference type="PANTHER" id="PTHR36984">
    <property type="entry name" value="CRISPR-ASSOCIATED ENDORIBONUCLEASE CAS6 1"/>
    <property type="match status" value="1"/>
</dbReference>
<dbReference type="AlphaFoldDB" id="A0A223HXT6"/>
<keyword evidence="3" id="KW-0051">Antiviral defense</keyword>
<dbReference type="CDD" id="cd21140">
    <property type="entry name" value="Cas6_I-like"/>
    <property type="match status" value="1"/>
</dbReference>
<keyword evidence="2" id="KW-0694">RNA-binding</keyword>
<dbReference type="InterPro" id="IPR049435">
    <property type="entry name" value="Cas_Cas6_C"/>
</dbReference>
<comment type="similarity">
    <text evidence="1 4">Belongs to the CRISPR-associated protein Cas6/Cse3/CasE family.</text>
</comment>
<evidence type="ECO:0000313" key="5">
    <source>
        <dbReference type="EMBL" id="AST57300.1"/>
    </source>
</evidence>
<gene>
    <name evidence="5" type="ORF">Thert_01212</name>
</gene>
<dbReference type="PANTHER" id="PTHR36984:SF1">
    <property type="entry name" value="CRISPR-ASSOCIATED ENDORIBONUCLEASE CAS6 1"/>
    <property type="match status" value="1"/>
</dbReference>
<evidence type="ECO:0000256" key="1">
    <source>
        <dbReference type="ARBA" id="ARBA00005937"/>
    </source>
</evidence>
<reference evidence="5 6" key="1">
    <citation type="submission" date="2016-08" db="EMBL/GenBank/DDBJ databases">
        <title>A novel genetic cassette of butanologenic Thermoanaerobacterium thermosaccharolyticum that directly convert cellulose to butanol.</title>
        <authorList>
            <person name="Li T."/>
            <person name="He J."/>
        </authorList>
    </citation>
    <scope>NUCLEOTIDE SEQUENCE [LARGE SCALE GENOMIC DNA]</scope>
    <source>
        <strain evidence="5 6">TG57</strain>
    </source>
</reference>
<comment type="function">
    <text evidence="4">CRISPR (clustered regularly interspaced short palindromic repeat), is an adaptive immune system that provides protection against mobile genetic elements (viruses, transposable elements and conjugative plasmids). CRISPR clusters contain sequences complementary to antecedent mobile elements and target invading nucleic acids. CRISPR clusters are transcribed and processed into CRISPR RNA (crRNA).</text>
</comment>
<dbReference type="InterPro" id="IPR045747">
    <property type="entry name" value="CRISPR-assoc_prot_Cas6_N_sf"/>
</dbReference>
<sequence length="246" mass="29079">MRVVLEFIGDKDLHLPIQYNHIVQGFIYNNMTDGDFSAFMHDEGFKHGKRKFKLFTYSRLEGEFRLLKKEEKIVLKPPFRLTISSPIDEFIFDLSQNMFKKDFCTFNNQTFQLSSINIENPPVFRDRARIKFLSPVVMYSTIEDKGIKYTYYYSPWNDNFSDLLLNNLIKKYEVIYGEGVRDPYFKLYPIGRENMKYQKVMKYKNTVIKGWMGIYDVECNPDLLKVAYYSGLGAKNSQGFGCFEIL</sequence>
<evidence type="ECO:0000256" key="4">
    <source>
        <dbReference type="PIRNR" id="PIRNR005054"/>
    </source>
</evidence>
<evidence type="ECO:0000256" key="3">
    <source>
        <dbReference type="ARBA" id="ARBA00023118"/>
    </source>
</evidence>
<dbReference type="EMBL" id="CP016893">
    <property type="protein sequence ID" value="AST57300.1"/>
    <property type="molecule type" value="Genomic_DNA"/>
</dbReference>
<protein>
    <recommendedName>
        <fullName evidence="4">CRISPR-associated endoribonuclease</fullName>
    </recommendedName>
</protein>
<accession>A0A223HXT6</accession>
<dbReference type="GO" id="GO:0003723">
    <property type="term" value="F:RNA binding"/>
    <property type="evidence" value="ECO:0007669"/>
    <property type="project" value="UniProtKB-KW"/>
</dbReference>
<evidence type="ECO:0000313" key="6">
    <source>
        <dbReference type="Proteomes" id="UP000214975"/>
    </source>
</evidence>
<dbReference type="GO" id="GO:0051607">
    <property type="term" value="P:defense response to virus"/>
    <property type="evidence" value="ECO:0007669"/>
    <property type="project" value="UniProtKB-KW"/>
</dbReference>
<organism evidence="5 6">
    <name type="scientific">Thermoanaerobacterium thermosaccharolyticum</name>
    <name type="common">Clostridium thermosaccharolyticum</name>
    <dbReference type="NCBI Taxonomy" id="1517"/>
    <lineage>
        <taxon>Bacteria</taxon>
        <taxon>Bacillati</taxon>
        <taxon>Bacillota</taxon>
        <taxon>Clostridia</taxon>
        <taxon>Thermoanaerobacterales</taxon>
        <taxon>Thermoanaerobacteraceae</taxon>
        <taxon>Thermoanaerobacterium</taxon>
    </lineage>
</organism>
<dbReference type="PIRSF" id="PIRSF005054">
    <property type="entry name" value="PF1131"/>
    <property type="match status" value="1"/>
</dbReference>
<name>A0A223HXT6_THETR</name>
<dbReference type="NCBIfam" id="TIGR01877">
    <property type="entry name" value="cas_cas6"/>
    <property type="match status" value="1"/>
</dbReference>
<dbReference type="GO" id="GO:0016788">
    <property type="term" value="F:hydrolase activity, acting on ester bonds"/>
    <property type="evidence" value="ECO:0007669"/>
    <property type="project" value="InterPro"/>
</dbReference>
<dbReference type="Gene3D" id="3.30.70.1890">
    <property type="match status" value="1"/>
</dbReference>
<evidence type="ECO:0000256" key="2">
    <source>
        <dbReference type="ARBA" id="ARBA00022884"/>
    </source>
</evidence>
<dbReference type="RefSeq" id="WP_094397166.1">
    <property type="nucleotide sequence ID" value="NZ_CP016893.1"/>
</dbReference>
<dbReference type="Pfam" id="PF21350">
    <property type="entry name" value="Cas6_I-A"/>
    <property type="match status" value="1"/>
</dbReference>
<dbReference type="Gene3D" id="3.30.70.1900">
    <property type="match status" value="1"/>
</dbReference>